<gene>
    <name evidence="1" type="ORF">MEDL_18763</name>
</gene>
<dbReference type="Proteomes" id="UP000683360">
    <property type="component" value="Unassembled WGS sequence"/>
</dbReference>
<sequence>MRKEINRNIPRGVGKNVFLSLSSRTYHVRQGLFINATDAEDLEIDHLKDTLVDIAFQQSTWGQQMPIIWVPLDLQISDMRADGVNLITKKKLWEINQSNKENALSERRAEGFLLVQHALGKLLYFDEPALRDFIVIQPSAMVNILRAFITDIMFWPENGPIRDILENLSSTGVLKKTDLFTLWSQPAFKDILTDVRKKEYIVQVLLHLDILVEPKRYTEKEISADLFLVPCIVKEKIPRNMLSNATDDRTICIAYHLKETVVPSALSFKLIGAAISIWPLKVEDSRFCLYFQAAIMNVDNKSELQIHVKGQKIIVYLIHEDSKQLISPDLATTTQECLTLALERNLQFTIVVLEIIVFKLCQICLK</sequence>
<evidence type="ECO:0000313" key="2">
    <source>
        <dbReference type="Proteomes" id="UP000683360"/>
    </source>
</evidence>
<accession>A0A8S3R595</accession>
<organism evidence="1 2">
    <name type="scientific">Mytilus edulis</name>
    <name type="common">Blue mussel</name>
    <dbReference type="NCBI Taxonomy" id="6550"/>
    <lineage>
        <taxon>Eukaryota</taxon>
        <taxon>Metazoa</taxon>
        <taxon>Spiralia</taxon>
        <taxon>Lophotrochozoa</taxon>
        <taxon>Mollusca</taxon>
        <taxon>Bivalvia</taxon>
        <taxon>Autobranchia</taxon>
        <taxon>Pteriomorphia</taxon>
        <taxon>Mytilida</taxon>
        <taxon>Mytiloidea</taxon>
        <taxon>Mytilidae</taxon>
        <taxon>Mytilinae</taxon>
        <taxon>Mytilus</taxon>
    </lineage>
</organism>
<evidence type="ECO:0000313" key="1">
    <source>
        <dbReference type="EMBL" id="CAG2204307.1"/>
    </source>
</evidence>
<dbReference type="OrthoDB" id="6120539at2759"/>
<keyword evidence="2" id="KW-1185">Reference proteome</keyword>
<name>A0A8S3R595_MYTED</name>
<proteinExistence type="predicted"/>
<protein>
    <submittedName>
        <fullName evidence="1">Uncharacterized protein</fullName>
    </submittedName>
</protein>
<dbReference type="EMBL" id="CAJPWZ010000943">
    <property type="protein sequence ID" value="CAG2204307.1"/>
    <property type="molecule type" value="Genomic_DNA"/>
</dbReference>
<comment type="caution">
    <text evidence="1">The sequence shown here is derived from an EMBL/GenBank/DDBJ whole genome shotgun (WGS) entry which is preliminary data.</text>
</comment>
<dbReference type="AlphaFoldDB" id="A0A8S3R595"/>
<reference evidence="1" key="1">
    <citation type="submission" date="2021-03" db="EMBL/GenBank/DDBJ databases">
        <authorList>
            <person name="Bekaert M."/>
        </authorList>
    </citation>
    <scope>NUCLEOTIDE SEQUENCE</scope>
</reference>